<name>A0A0E0BW11_9ORYZ</name>
<reference evidence="1" key="2">
    <citation type="submission" date="2018-05" db="EMBL/GenBank/DDBJ databases">
        <title>OmerRS3 (Oryza meridionalis Reference Sequence Version 3).</title>
        <authorList>
            <person name="Zhang J."/>
            <person name="Kudrna D."/>
            <person name="Lee S."/>
            <person name="Talag J."/>
            <person name="Welchert J."/>
            <person name="Wing R.A."/>
        </authorList>
    </citation>
    <scope>NUCLEOTIDE SEQUENCE [LARGE SCALE GENOMIC DNA]</scope>
    <source>
        <strain evidence="1">cv. OR44</strain>
    </source>
</reference>
<proteinExistence type="predicted"/>
<dbReference type="EnsemblPlants" id="OMERI01G00430.1">
    <property type="protein sequence ID" value="OMERI01G00430.1"/>
    <property type="gene ID" value="OMERI01G00430"/>
</dbReference>
<evidence type="ECO:0000313" key="2">
    <source>
        <dbReference type="Proteomes" id="UP000008021"/>
    </source>
</evidence>
<keyword evidence="2" id="KW-1185">Reference proteome</keyword>
<reference evidence="1" key="1">
    <citation type="submission" date="2015-04" db="UniProtKB">
        <authorList>
            <consortium name="EnsemblPlants"/>
        </authorList>
    </citation>
    <scope>IDENTIFICATION</scope>
</reference>
<accession>A0A0E0BW11</accession>
<organism evidence="1">
    <name type="scientific">Oryza meridionalis</name>
    <dbReference type="NCBI Taxonomy" id="40149"/>
    <lineage>
        <taxon>Eukaryota</taxon>
        <taxon>Viridiplantae</taxon>
        <taxon>Streptophyta</taxon>
        <taxon>Embryophyta</taxon>
        <taxon>Tracheophyta</taxon>
        <taxon>Spermatophyta</taxon>
        <taxon>Magnoliopsida</taxon>
        <taxon>Liliopsida</taxon>
        <taxon>Poales</taxon>
        <taxon>Poaceae</taxon>
        <taxon>BOP clade</taxon>
        <taxon>Oryzoideae</taxon>
        <taxon>Oryzeae</taxon>
        <taxon>Oryzinae</taxon>
        <taxon>Oryza</taxon>
    </lineage>
</organism>
<sequence>MHLQKDDDVASYVLSRRSGTALYSNTGTDDHPTAGASPIPSRVVVVIRKLNGAACQTFEAAAHGVC</sequence>
<evidence type="ECO:0000313" key="1">
    <source>
        <dbReference type="EnsemblPlants" id="OMERI01G00430.1"/>
    </source>
</evidence>
<dbReference type="Proteomes" id="UP000008021">
    <property type="component" value="Chromosome 1"/>
</dbReference>
<dbReference type="AlphaFoldDB" id="A0A0E0BW11"/>
<dbReference type="Gramene" id="OMERI01G00430.1">
    <property type="protein sequence ID" value="OMERI01G00430.1"/>
    <property type="gene ID" value="OMERI01G00430"/>
</dbReference>
<dbReference type="HOGENOM" id="CLU_2835466_0_0_1"/>
<protein>
    <submittedName>
        <fullName evidence="1">Uncharacterized protein</fullName>
    </submittedName>
</protein>